<feature type="signal peptide" evidence="1">
    <location>
        <begin position="1"/>
        <end position="24"/>
    </location>
</feature>
<dbReference type="Pfam" id="PF05860">
    <property type="entry name" value="TPS"/>
    <property type="match status" value="1"/>
</dbReference>
<dbReference type="EMBL" id="QFYS01000010">
    <property type="protein sequence ID" value="RAK62782.1"/>
    <property type="molecule type" value="Genomic_DNA"/>
</dbReference>
<dbReference type="AlphaFoldDB" id="A0A328B5W0"/>
<comment type="caution">
    <text evidence="3">The sequence shown here is derived from an EMBL/GenBank/DDBJ whole genome shotgun (WGS) entry which is preliminary data.</text>
</comment>
<reference evidence="3 4" key="1">
    <citation type="submission" date="2018-05" db="EMBL/GenBank/DDBJ databases">
        <authorList>
            <person name="Lanie J.A."/>
            <person name="Ng W.-L."/>
            <person name="Kazmierczak K.M."/>
            <person name="Andrzejewski T.M."/>
            <person name="Davidsen T.M."/>
            <person name="Wayne K.J."/>
            <person name="Tettelin H."/>
            <person name="Glass J.I."/>
            <person name="Rusch D."/>
            <person name="Podicherti R."/>
            <person name="Tsui H.-C.T."/>
            <person name="Winkler M.E."/>
        </authorList>
    </citation>
    <scope>NUCLEOTIDE SEQUENCE [LARGE SCALE GENOMIC DNA]</scope>
    <source>
        <strain evidence="3 4">BUT-10</strain>
    </source>
</reference>
<accession>A0A328B5W0</accession>
<keyword evidence="1" id="KW-0732">Signal</keyword>
<evidence type="ECO:0000256" key="1">
    <source>
        <dbReference type="SAM" id="SignalP"/>
    </source>
</evidence>
<dbReference type="InterPro" id="IPR011050">
    <property type="entry name" value="Pectin_lyase_fold/virulence"/>
</dbReference>
<sequence length="1145" mass="111853">MRRGGASWLVLAAALGGWPAAVTAQTAITPDIGGARGLGTTITQAGAVHTIDGGTLAGANLFHSFERFSLGVGDTARWVRGAGDGGTVANVINRVTGGEPSQIAGTIDSQALPNASFYFVNPAGIVFGAGARLDVPAAAHFSTAGELRFADGNAFATATPDGSTLSIASPQSFGFLGGEADIALGGVGDTFAGAGAVLSLAAQDVRIADSSLRFRSLALDAVGSVEVVNSQLLALAEGAPGGGLRIEGSAVTLDAALITSDAGGDFRGGDVEVRAQESLTLRNGTLLGASTRGAAAGGDVALSAGSIFGAGGSIFSVALGPGDGGNVTLAGDTITLSDSLSVASTTSAAGRGGLVRFAAGDALDLTSATVTAFTFGPGQGGDVALSAPAITMAGGAVVTGSVEGGRPGDVRLDGGAIAVSGGAVLGSAPGAASDTGRLTIEATRSFEAAGVFMTAVTYSDGGAGEISITAPDIFLQQTNINSSSYGAGSVGTVSVRGDRIVLDETQMVAESFGPASDRAGLIELVATGDVLVRLGRISSTAYGAARGGTIFARAGNLTLDGVQVESNTLGDGTGGSVDLGASQTLRIDNAVVSSNATALGDAGDVSLRGSTIVLDTVAKVSSDTLGSGNAGAVRVAGGAVRLLNGAAITSEGVAGTGNAGSVEIEADSLTLSDAFISSDAQSLGDAGAVTIRAGSIELDGGDREFTYISSDTIGLGKAGDVTIDARSVTLRGRGYVSSITRGDSDAGSVLLNAGSLTIQGGSYVASDSLGGLGQAGDVIITADKLTLEGEPGRLSYISSDAFGGDAGTVTVEARTLQMKGALISSDTYGGGRAGDVTVTAGDLLVDNAGIRTGTFNSGPAGNVAVIADSVRLDNAAAITSEAFPGAAGAAGIVLVQADALDLRGGAKVTTVSGNANRAGTVLLDVGTLDLSGDGTVITSENRAGDVASGYAAGEVGDAGDIGIVAGRIRIADGASISTNSFAGAAGGIGIEMPTDALLILEGADAPGSIQTSSGAGTGGRIVITSPRAIISNGGAILALGEQRGANVVIESRYFINSADRTNVVAVDGEFVLAAGLYDVSSGTVNRNLSVVDASKVLRGQCPSVRSTGEVSQLITRPVGPYAREPASIGLPALSLVRSAGEGGCP</sequence>
<organism evidence="3 4">
    <name type="scientific">Phenylobacterium kunshanense</name>
    <dbReference type="NCBI Taxonomy" id="1445034"/>
    <lineage>
        <taxon>Bacteria</taxon>
        <taxon>Pseudomonadati</taxon>
        <taxon>Pseudomonadota</taxon>
        <taxon>Alphaproteobacteria</taxon>
        <taxon>Caulobacterales</taxon>
        <taxon>Caulobacteraceae</taxon>
        <taxon>Phenylobacterium</taxon>
    </lineage>
</organism>
<dbReference type="NCBIfam" id="TIGR01901">
    <property type="entry name" value="adhes_NPXG"/>
    <property type="match status" value="1"/>
</dbReference>
<dbReference type="InterPro" id="IPR008638">
    <property type="entry name" value="FhaB/CdiA-like_TPS"/>
</dbReference>
<dbReference type="Gene3D" id="2.160.20.10">
    <property type="entry name" value="Single-stranded right-handed beta-helix, Pectin lyase-like"/>
    <property type="match status" value="3"/>
</dbReference>
<evidence type="ECO:0000313" key="3">
    <source>
        <dbReference type="EMBL" id="RAK62782.1"/>
    </source>
</evidence>
<protein>
    <recommendedName>
        <fullName evidence="2">Filamentous haemagglutinin FhaB/tRNA nuclease CdiA-like TPS domain-containing protein</fullName>
    </recommendedName>
</protein>
<dbReference type="SUPFAM" id="SSF51126">
    <property type="entry name" value="Pectin lyase-like"/>
    <property type="match status" value="2"/>
</dbReference>
<evidence type="ECO:0000313" key="4">
    <source>
        <dbReference type="Proteomes" id="UP000249524"/>
    </source>
</evidence>
<dbReference type="SMART" id="SM00912">
    <property type="entry name" value="Haemagg_act"/>
    <property type="match status" value="1"/>
</dbReference>
<gene>
    <name evidence="3" type="ORF">DJ019_18160</name>
</gene>
<keyword evidence="4" id="KW-1185">Reference proteome</keyword>
<feature type="chain" id="PRO_5016287652" description="Filamentous haemagglutinin FhaB/tRNA nuclease CdiA-like TPS domain-containing protein" evidence="1">
    <location>
        <begin position="25"/>
        <end position="1145"/>
    </location>
</feature>
<dbReference type="Proteomes" id="UP000249524">
    <property type="component" value="Unassembled WGS sequence"/>
</dbReference>
<dbReference type="RefSeq" id="WP_111277700.1">
    <property type="nucleotide sequence ID" value="NZ_QFYS01000010.1"/>
</dbReference>
<evidence type="ECO:0000259" key="2">
    <source>
        <dbReference type="SMART" id="SM00912"/>
    </source>
</evidence>
<proteinExistence type="predicted"/>
<feature type="domain" description="Filamentous haemagglutinin FhaB/tRNA nuclease CdiA-like TPS" evidence="2">
    <location>
        <begin position="33"/>
        <end position="150"/>
    </location>
</feature>
<dbReference type="OrthoDB" id="1776524at2"/>
<name>A0A328B5W0_9CAUL</name>
<dbReference type="InterPro" id="IPR012334">
    <property type="entry name" value="Pectin_lyas_fold"/>
</dbReference>